<dbReference type="InterPro" id="IPR007120">
    <property type="entry name" value="DNA-dir_RNAP_su2_dom"/>
</dbReference>
<name>A0A6C0HVA9_9ZZZZ</name>
<dbReference type="Pfam" id="PF04565">
    <property type="entry name" value="RNA_pol_Rpb2_3"/>
    <property type="match status" value="1"/>
</dbReference>
<dbReference type="Gene3D" id="2.40.50.150">
    <property type="match status" value="1"/>
</dbReference>
<proteinExistence type="predicted"/>
<evidence type="ECO:0000259" key="8">
    <source>
        <dbReference type="Pfam" id="PF04563"/>
    </source>
</evidence>
<sequence length="788" mass="90785">MVFSQQDLKKLERLYFKQPNILYEHLFSSFHQLVEEIIPYSLMKENNYFYEKVEQNIIYLHGFKISNVRIKPPTSPSGTELLTPSEARKKHLKYFGTIIADVQQFVEKEDMTTGDRTINLIGDIEKNIAVGSIPIMVKSKYCTTNIKQNLMGECKYEPGGYFIVTGQEKVVMSIEKMVDNKILVFGKIDHTAFMGKAFIAHINSRVDDWSDNLQIINIKFSKSGNILLSNSQFMDVPLFIIMRAMGLESDMDIIANITYNLEDTEMLNILRPSISMTMDENEVQIKTKEEAYNYLITKLKRNKRISSTDFHIANIQKKMLLEKILRKDLLPHLGEDILKKVRYLGLMANKLLQVMLNRKLPDDRDGFDNKRIETPGILIGQLYRQNWKKGLNEIGKNFKRKNQSDEKPINVINMIRPTIIEQGIKTAMATGVWGMNKTKKGVAQSLQRLSWILALSNLRRILSPSLDASTSKVVSIRHVNNITYGFLCPVQTPEGKKIGIVKSLSMMSSVTNQNVSQREVLNLLLEEFGNYKHPFEINPIELNEWSKIMFNGDWVGCTKNIISLYEIMNQKKKEGIIDKTTSICMDYEDKELKVYYDAGRLIRPLLNVKNNDVIITKEIFDEIEILANKNPTKGWNIIINKYPDIISYQDIETAKYIMLADNFNSLYDNMKHHKMKISPDDLLINRHGNNKYVNYTNMEFNRWTMLGEVSCGIPFINHNYGTKNIVNFSQSKQGIGLYLTNFKDRMDISQVLYHPQEPIVSTEGMDYNNMLNLPAGENAIVAIMSYTG</sequence>
<feature type="domain" description="RNA polymerase Rpb2" evidence="7">
    <location>
        <begin position="209"/>
        <end position="373"/>
    </location>
</feature>
<dbReference type="PANTHER" id="PTHR20856">
    <property type="entry name" value="DNA-DIRECTED RNA POLYMERASE I SUBUNIT 2"/>
    <property type="match status" value="1"/>
</dbReference>
<feature type="domain" description="DNA-directed RNA polymerase subunit 2 hybrid-binding" evidence="6">
    <location>
        <begin position="712"/>
        <end position="788"/>
    </location>
</feature>
<dbReference type="EC" id="2.7.7.6" evidence="1"/>
<keyword evidence="4" id="KW-0548">Nucleotidyltransferase</keyword>
<dbReference type="InterPro" id="IPR014724">
    <property type="entry name" value="RNA_pol_RPB2_OB-fold"/>
</dbReference>
<protein>
    <recommendedName>
        <fullName evidence="1">DNA-directed RNA polymerase</fullName>
        <ecNumber evidence="1">2.7.7.6</ecNumber>
    </recommendedName>
</protein>
<evidence type="ECO:0000256" key="4">
    <source>
        <dbReference type="ARBA" id="ARBA00022695"/>
    </source>
</evidence>
<organism evidence="11">
    <name type="scientific">viral metagenome</name>
    <dbReference type="NCBI Taxonomy" id="1070528"/>
    <lineage>
        <taxon>unclassified sequences</taxon>
        <taxon>metagenomes</taxon>
        <taxon>organismal metagenomes</taxon>
    </lineage>
</organism>
<evidence type="ECO:0000256" key="3">
    <source>
        <dbReference type="ARBA" id="ARBA00022679"/>
    </source>
</evidence>
<dbReference type="InterPro" id="IPR007644">
    <property type="entry name" value="RNA_pol_bsu_protrusion"/>
</dbReference>
<evidence type="ECO:0000259" key="6">
    <source>
        <dbReference type="Pfam" id="PF00562"/>
    </source>
</evidence>
<dbReference type="InterPro" id="IPR037033">
    <property type="entry name" value="DNA-dir_RNAP_su2_hyb_sf"/>
</dbReference>
<keyword evidence="5" id="KW-0804">Transcription</keyword>
<dbReference type="GO" id="GO:0032549">
    <property type="term" value="F:ribonucleoside binding"/>
    <property type="evidence" value="ECO:0007669"/>
    <property type="project" value="InterPro"/>
</dbReference>
<reference evidence="11" key="1">
    <citation type="journal article" date="2020" name="Nature">
        <title>Giant virus diversity and host interactions through global metagenomics.</title>
        <authorList>
            <person name="Schulz F."/>
            <person name="Roux S."/>
            <person name="Paez-Espino D."/>
            <person name="Jungbluth S."/>
            <person name="Walsh D.A."/>
            <person name="Denef V.J."/>
            <person name="McMahon K.D."/>
            <person name="Konstantinidis K.T."/>
            <person name="Eloe-Fadrosh E.A."/>
            <person name="Kyrpides N.C."/>
            <person name="Woyke T."/>
        </authorList>
    </citation>
    <scope>NUCLEOTIDE SEQUENCE</scope>
    <source>
        <strain evidence="11">GVMAG-M-3300023184-177</strain>
    </source>
</reference>
<dbReference type="GO" id="GO:0003677">
    <property type="term" value="F:DNA binding"/>
    <property type="evidence" value="ECO:0007669"/>
    <property type="project" value="InterPro"/>
</dbReference>
<dbReference type="InterPro" id="IPR007646">
    <property type="entry name" value="RNA_pol_Rpb2_4"/>
</dbReference>
<dbReference type="SUPFAM" id="SSF64484">
    <property type="entry name" value="beta and beta-prime subunits of DNA dependent RNA-polymerase"/>
    <property type="match status" value="1"/>
</dbReference>
<evidence type="ECO:0000256" key="1">
    <source>
        <dbReference type="ARBA" id="ARBA00012418"/>
    </source>
</evidence>
<accession>A0A6C0HVA9</accession>
<evidence type="ECO:0000313" key="11">
    <source>
        <dbReference type="EMBL" id="QHT84340.1"/>
    </source>
</evidence>
<dbReference type="AlphaFoldDB" id="A0A6C0HVA9"/>
<evidence type="ECO:0000259" key="10">
    <source>
        <dbReference type="Pfam" id="PF04566"/>
    </source>
</evidence>
<dbReference type="Pfam" id="PF00562">
    <property type="entry name" value="RNA_pol_Rpb2_6"/>
    <property type="match status" value="1"/>
</dbReference>
<dbReference type="Pfam" id="PF04566">
    <property type="entry name" value="RNA_pol_Rpb2_4"/>
    <property type="match status" value="1"/>
</dbReference>
<dbReference type="Pfam" id="PF04563">
    <property type="entry name" value="RNA_pol_Rpb2_1"/>
    <property type="match status" value="1"/>
</dbReference>
<dbReference type="InterPro" id="IPR015712">
    <property type="entry name" value="DNA-dir_RNA_pol_su2"/>
</dbReference>
<evidence type="ECO:0000259" key="9">
    <source>
        <dbReference type="Pfam" id="PF04565"/>
    </source>
</evidence>
<evidence type="ECO:0000259" key="7">
    <source>
        <dbReference type="Pfam" id="PF04561"/>
    </source>
</evidence>
<feature type="domain" description="RNA polymerase Rpb2" evidence="10">
    <location>
        <begin position="548"/>
        <end position="609"/>
    </location>
</feature>
<evidence type="ECO:0000256" key="5">
    <source>
        <dbReference type="ARBA" id="ARBA00023163"/>
    </source>
</evidence>
<evidence type="ECO:0000256" key="2">
    <source>
        <dbReference type="ARBA" id="ARBA00022478"/>
    </source>
</evidence>
<feature type="domain" description="RNA polymerase beta subunit protrusion" evidence="8">
    <location>
        <begin position="27"/>
        <end position="415"/>
    </location>
</feature>
<dbReference type="InterPro" id="IPR007642">
    <property type="entry name" value="RNA_pol_Rpb2_2"/>
</dbReference>
<dbReference type="GO" id="GO:0006351">
    <property type="term" value="P:DNA-templated transcription"/>
    <property type="evidence" value="ECO:0007669"/>
    <property type="project" value="InterPro"/>
</dbReference>
<dbReference type="Pfam" id="PF04561">
    <property type="entry name" value="RNA_pol_Rpb2_2"/>
    <property type="match status" value="1"/>
</dbReference>
<dbReference type="Gene3D" id="2.40.270.10">
    <property type="entry name" value="DNA-directed RNA polymerase, subunit 2, domain 6"/>
    <property type="match status" value="1"/>
</dbReference>
<dbReference type="InterPro" id="IPR007645">
    <property type="entry name" value="RNA_pol_Rpb2_3"/>
</dbReference>
<dbReference type="GO" id="GO:0000428">
    <property type="term" value="C:DNA-directed RNA polymerase complex"/>
    <property type="evidence" value="ECO:0007669"/>
    <property type="project" value="UniProtKB-KW"/>
</dbReference>
<keyword evidence="2" id="KW-0240">DNA-directed RNA polymerase</keyword>
<dbReference type="GO" id="GO:0003899">
    <property type="term" value="F:DNA-directed RNA polymerase activity"/>
    <property type="evidence" value="ECO:0007669"/>
    <property type="project" value="UniProtKB-EC"/>
</dbReference>
<dbReference type="EMBL" id="MN740017">
    <property type="protein sequence ID" value="QHT84340.1"/>
    <property type="molecule type" value="Genomic_DNA"/>
</dbReference>
<dbReference type="Gene3D" id="3.90.1100.10">
    <property type="match status" value="2"/>
</dbReference>
<keyword evidence="3" id="KW-0808">Transferase</keyword>
<feature type="domain" description="RNA polymerase Rpb2" evidence="9">
    <location>
        <begin position="444"/>
        <end position="510"/>
    </location>
</feature>